<dbReference type="InterPro" id="IPR002110">
    <property type="entry name" value="Ankyrin_rpt"/>
</dbReference>
<comment type="caution">
    <text evidence="4">The sequence shown here is derived from an EMBL/GenBank/DDBJ whole genome shotgun (WGS) entry which is preliminary data.</text>
</comment>
<evidence type="ECO:0000313" key="4">
    <source>
        <dbReference type="EMBL" id="OMH79121.1"/>
    </source>
</evidence>
<accession>A0A1R1PDU4</accession>
<dbReference type="Gene3D" id="1.25.40.20">
    <property type="entry name" value="Ankyrin repeat-containing domain"/>
    <property type="match status" value="4"/>
</dbReference>
<organism evidence="4 5">
    <name type="scientific">Zancudomyces culisetae</name>
    <name type="common">Gut fungus</name>
    <name type="synonym">Smittium culisetae</name>
    <dbReference type="NCBI Taxonomy" id="1213189"/>
    <lineage>
        <taxon>Eukaryota</taxon>
        <taxon>Fungi</taxon>
        <taxon>Fungi incertae sedis</taxon>
        <taxon>Zoopagomycota</taxon>
        <taxon>Kickxellomycotina</taxon>
        <taxon>Harpellomycetes</taxon>
        <taxon>Harpellales</taxon>
        <taxon>Legeriomycetaceae</taxon>
        <taxon>Zancudomyces</taxon>
    </lineage>
</organism>
<dbReference type="AlphaFoldDB" id="A0A1R1PDU4"/>
<dbReference type="SMART" id="SM00248">
    <property type="entry name" value="ANK"/>
    <property type="match status" value="13"/>
</dbReference>
<evidence type="ECO:0000256" key="2">
    <source>
        <dbReference type="ARBA" id="ARBA00023043"/>
    </source>
</evidence>
<dbReference type="PROSITE" id="PS50088">
    <property type="entry name" value="ANK_REPEAT"/>
    <property type="match status" value="2"/>
</dbReference>
<feature type="repeat" description="ANK" evidence="3">
    <location>
        <begin position="906"/>
        <end position="938"/>
    </location>
</feature>
<gene>
    <name evidence="4" type="ORF">AX774_g7485</name>
</gene>
<dbReference type="PANTHER" id="PTHR24123">
    <property type="entry name" value="ANKYRIN REPEAT-CONTAINING"/>
    <property type="match status" value="1"/>
</dbReference>
<name>A0A1R1PDU4_ZANCU</name>
<evidence type="ECO:0000313" key="5">
    <source>
        <dbReference type="Proteomes" id="UP000188320"/>
    </source>
</evidence>
<keyword evidence="5" id="KW-1185">Reference proteome</keyword>
<dbReference type="EMBL" id="LSSK01001664">
    <property type="protein sequence ID" value="OMH79121.1"/>
    <property type="molecule type" value="Genomic_DNA"/>
</dbReference>
<sequence>MSTTNNSNSLFNKLPPTILSTIFVIARNPQVSLLNKNMHYASQQVDTISKYIIQYVLSNTESDLESILKSIFDKYTRINMNETVGMAVLRKIKNLSYNLALNMAVKYHWKNMINKLLKMYVVIDKNTSTIVYRGNLFMKEGEYLDIDIDNFLSEKNTAQREIEDIKISESLYLKPLFATSWIHPKWVYRFEFNYWVRVNGKEAVEVLIDVCNSKIEIPTEVTGSVGVDIRFIDSKPIVYCLLKLIDICCELNSLALVKRILELKINTNFSYEELKSFDGYYFLFKHGMQSNFIERYGYKSKMKLFAFILFSYYSIDRNRKELTKFLGDNYPGITYQQVLFDSAVYHKKESIVQEHFFKVETNSENIRKMTDLAYTRNNIELIRLLLDNCDKLKGELDENALKTAIRKKDYELAQEIITKYPNTVSVSCLEEAVKKKDMDMVWLLIENGASVELVDQVVIENLLRIINHEIADRILELIDVKKEKEYSYHNDTTGVTMKFNKTMLCLIWIIHIYDLYDIVDDAIEFEEFHEHLDLYENILVIANLKKKNITEAFDTCYTCFHVLELIFEQRIADFYKVLNFIMSYIDNDVKVTFSDTKQYEPNEFRHEEDTVVSNGIHYELAKSELVNRNFEVLKLLIEYGADINSHDGLILKTAYKAGGIGWIDYFISKGAKFNEESDGFDEACKSDKVEVLEHWIKNGGVVPNNPEYLCINMACLLGNFKMVKLLVENGVDLSDPKTNGVRIACRLGFTKTLKYLLDNNAVLGRICRYQLEYACLTEDIGLVKIILGYYDNLGVLEKRETTIFKENEEPQNDSLLDNENSDLSEKYKITNTLLETGEPIQNSDLVDGIKASASVANIEILKLLLTYKINYNDNYTINFEIVEAAVQTGNTKVVKTFLDNGISVDGDEVALDIAFREKNTEMIKLLLRHGAKVKSDSNNLCLYFGVIDTETLLLMLTCCTELKDDQHLLEFAVCKNNLEAVKLLLKDTISLKDSKYNFVFHACENNNLEILKFLFEKRAKIQKGRYSGVIQACENNNLEMLKLLLEKDPNLVLNRDYGLKEAIEHKNMDMIKLLIKYGADISTHRKSIMEVASNLNNDCLTEFCQNRAA</sequence>
<reference evidence="5" key="1">
    <citation type="submission" date="2017-01" db="EMBL/GenBank/DDBJ databases">
        <authorList>
            <person name="Wang Y."/>
            <person name="White M."/>
            <person name="Kvist S."/>
            <person name="Moncalvo J.-M."/>
        </authorList>
    </citation>
    <scope>NUCLEOTIDE SEQUENCE [LARGE SCALE GENOMIC DNA]</scope>
    <source>
        <strain evidence="5">COL-18-3</strain>
    </source>
</reference>
<evidence type="ECO:0000256" key="1">
    <source>
        <dbReference type="ARBA" id="ARBA00022737"/>
    </source>
</evidence>
<keyword evidence="1" id="KW-0677">Repeat</keyword>
<dbReference type="SUPFAM" id="SSF140860">
    <property type="entry name" value="Pseudo ankyrin repeat-like"/>
    <property type="match status" value="1"/>
</dbReference>
<proteinExistence type="predicted"/>
<keyword evidence="2 3" id="KW-0040">ANK repeat</keyword>
<dbReference type="Pfam" id="PF12796">
    <property type="entry name" value="Ank_2"/>
    <property type="match status" value="2"/>
</dbReference>
<dbReference type="PANTHER" id="PTHR24123:SF129">
    <property type="entry name" value="PROTEIN, PUTATIVE-RELATED"/>
    <property type="match status" value="1"/>
</dbReference>
<dbReference type="Proteomes" id="UP000188320">
    <property type="component" value="Unassembled WGS sequence"/>
</dbReference>
<dbReference type="SUPFAM" id="SSF48403">
    <property type="entry name" value="Ankyrin repeat"/>
    <property type="match status" value="2"/>
</dbReference>
<protein>
    <submittedName>
        <fullName evidence="4">Putative ankyrin repeat protein L63</fullName>
    </submittedName>
</protein>
<dbReference type="InterPro" id="IPR051165">
    <property type="entry name" value="Multifunctional_ANK_Repeat"/>
</dbReference>
<evidence type="ECO:0000256" key="3">
    <source>
        <dbReference type="PROSITE-ProRule" id="PRU00023"/>
    </source>
</evidence>
<dbReference type="OrthoDB" id="1577640at2759"/>
<feature type="repeat" description="ANK" evidence="3">
    <location>
        <begin position="1054"/>
        <end position="1086"/>
    </location>
</feature>
<dbReference type="InterPro" id="IPR036770">
    <property type="entry name" value="Ankyrin_rpt-contain_sf"/>
</dbReference>